<proteinExistence type="predicted"/>
<evidence type="ECO:0000313" key="4">
    <source>
        <dbReference type="EMBL" id="CBN76545.1"/>
    </source>
</evidence>
<gene>
    <name evidence="4" type="ORF">Esi_0000_0221</name>
</gene>
<dbReference type="eggNOG" id="KOG0504">
    <property type="taxonomic scope" value="Eukaryota"/>
</dbReference>
<dbReference type="Gene3D" id="1.25.40.20">
    <property type="entry name" value="Ankyrin repeat-containing domain"/>
    <property type="match status" value="3"/>
</dbReference>
<dbReference type="EMBL" id="FN647682">
    <property type="protein sequence ID" value="CBN76545.1"/>
    <property type="molecule type" value="Genomic_DNA"/>
</dbReference>
<sequence>MSPLMFAAEKGSCSVVKILLKYGANVSIKENGGFTALHLSAQHGHPALTTAHRGQWKAMEALIEAGANVNSHVLDGATPLLIASTQGYKDASKVLLRAKVDPQLQQNTSGNLFVPLNMLATRGDSDAVRELFRHVDIDGCGGPSRGVNALVTAARDKHVDIMVLLLTDAGVVDTGGALITAAHYGGVVSVEHLLQRQKQTAAERKAYVNAPGLFGATPLLWSIQACRPCSSRIARLLVDAGADTTSTVTMADVQGFGLMAYTPKEIAIRRIRRKKVEGKEDIVATSSCAAWRPSAACCCKWKQFVRSLGCGLATIPPSLTLLQRAQAEPPELGLR</sequence>
<dbReference type="STRING" id="2880.D8LB36"/>
<keyword evidence="2 3" id="KW-0040">ANK repeat</keyword>
<keyword evidence="1" id="KW-0677">Repeat</keyword>
<keyword evidence="5" id="KW-1185">Reference proteome</keyword>
<feature type="repeat" description="ANK" evidence="3">
    <location>
        <begin position="32"/>
        <end position="70"/>
    </location>
</feature>
<dbReference type="PANTHER" id="PTHR24166:SF48">
    <property type="entry name" value="PROTEIN VAPYRIN"/>
    <property type="match status" value="1"/>
</dbReference>
<dbReference type="InterPro" id="IPR036770">
    <property type="entry name" value="Ankyrin_rpt-contain_sf"/>
</dbReference>
<dbReference type="SMART" id="SM00248">
    <property type="entry name" value="ANK"/>
    <property type="match status" value="6"/>
</dbReference>
<dbReference type="PANTHER" id="PTHR24166">
    <property type="entry name" value="ROLLING PEBBLES, ISOFORM B"/>
    <property type="match status" value="1"/>
</dbReference>
<feature type="repeat" description="ANK" evidence="3">
    <location>
        <begin position="1"/>
        <end position="31"/>
    </location>
</feature>
<accession>D8LB36</accession>
<reference evidence="4 5" key="1">
    <citation type="journal article" date="2010" name="Nature">
        <title>The Ectocarpus genome and the independent evolution of multicellularity in brown algae.</title>
        <authorList>
            <person name="Cock J.M."/>
            <person name="Sterck L."/>
            <person name="Rouze P."/>
            <person name="Scornet D."/>
            <person name="Allen A.E."/>
            <person name="Amoutzias G."/>
            <person name="Anthouard V."/>
            <person name="Artiguenave F."/>
            <person name="Aury J.M."/>
            <person name="Badger J.H."/>
            <person name="Beszteri B."/>
            <person name="Billiau K."/>
            <person name="Bonnet E."/>
            <person name="Bothwell J.H."/>
            <person name="Bowler C."/>
            <person name="Boyen C."/>
            <person name="Brownlee C."/>
            <person name="Carrano C.J."/>
            <person name="Charrier B."/>
            <person name="Cho G.Y."/>
            <person name="Coelho S.M."/>
            <person name="Collen J."/>
            <person name="Corre E."/>
            <person name="Da Silva C."/>
            <person name="Delage L."/>
            <person name="Delaroque N."/>
            <person name="Dittami S.M."/>
            <person name="Doulbeau S."/>
            <person name="Elias M."/>
            <person name="Farnham G."/>
            <person name="Gachon C.M."/>
            <person name="Gschloessl B."/>
            <person name="Heesch S."/>
            <person name="Jabbari K."/>
            <person name="Jubin C."/>
            <person name="Kawai H."/>
            <person name="Kimura K."/>
            <person name="Kloareg B."/>
            <person name="Kupper F.C."/>
            <person name="Lang D."/>
            <person name="Le Bail A."/>
            <person name="Leblanc C."/>
            <person name="Lerouge P."/>
            <person name="Lohr M."/>
            <person name="Lopez P.J."/>
            <person name="Martens C."/>
            <person name="Maumus F."/>
            <person name="Michel G."/>
            <person name="Miranda-Saavedra D."/>
            <person name="Morales J."/>
            <person name="Moreau H."/>
            <person name="Motomura T."/>
            <person name="Nagasato C."/>
            <person name="Napoli C.A."/>
            <person name="Nelson D.R."/>
            <person name="Nyvall-Collen P."/>
            <person name="Peters A.F."/>
            <person name="Pommier C."/>
            <person name="Potin P."/>
            <person name="Poulain J."/>
            <person name="Quesneville H."/>
            <person name="Read B."/>
            <person name="Rensing S.A."/>
            <person name="Ritter A."/>
            <person name="Rousvoal S."/>
            <person name="Samanta M."/>
            <person name="Samson G."/>
            <person name="Schroeder D.C."/>
            <person name="Segurens B."/>
            <person name="Strittmatter M."/>
            <person name="Tonon T."/>
            <person name="Tregear J.W."/>
            <person name="Valentin K."/>
            <person name="von Dassow P."/>
            <person name="Yamagishi T."/>
            <person name="Van de Peer Y."/>
            <person name="Wincker P."/>
        </authorList>
    </citation>
    <scope>NUCLEOTIDE SEQUENCE [LARGE SCALE GENOMIC DNA]</scope>
    <source>
        <strain evidence="5">Ec32 / CCAP1310/4</strain>
    </source>
</reference>
<dbReference type="PROSITE" id="PS50088">
    <property type="entry name" value="ANK_REPEAT"/>
    <property type="match status" value="3"/>
</dbReference>
<dbReference type="Pfam" id="PF12796">
    <property type="entry name" value="Ank_2"/>
    <property type="match status" value="1"/>
</dbReference>
<dbReference type="EMBL" id="FN649726">
    <property type="protein sequence ID" value="CBN76545.1"/>
    <property type="molecule type" value="Genomic_DNA"/>
</dbReference>
<dbReference type="SUPFAM" id="SSF48403">
    <property type="entry name" value="Ankyrin repeat"/>
    <property type="match status" value="1"/>
</dbReference>
<organism evidence="4 5">
    <name type="scientific">Ectocarpus siliculosus</name>
    <name type="common">Brown alga</name>
    <name type="synonym">Conferva siliculosa</name>
    <dbReference type="NCBI Taxonomy" id="2880"/>
    <lineage>
        <taxon>Eukaryota</taxon>
        <taxon>Sar</taxon>
        <taxon>Stramenopiles</taxon>
        <taxon>Ochrophyta</taxon>
        <taxon>PX clade</taxon>
        <taxon>Phaeophyceae</taxon>
        <taxon>Ectocarpales</taxon>
        <taxon>Ectocarpaceae</taxon>
        <taxon>Ectocarpus</taxon>
    </lineage>
</organism>
<dbReference type="PROSITE" id="PS50297">
    <property type="entry name" value="ANK_REP_REGION"/>
    <property type="match status" value="1"/>
</dbReference>
<name>D8LB36_ECTSI</name>
<evidence type="ECO:0000256" key="2">
    <source>
        <dbReference type="ARBA" id="ARBA00023043"/>
    </source>
</evidence>
<dbReference type="OrthoDB" id="10249694at2759"/>
<dbReference type="Proteomes" id="UP000002630">
    <property type="component" value="Linkage Group LG01"/>
</dbReference>
<feature type="repeat" description="ANK" evidence="3">
    <location>
        <begin position="75"/>
        <end position="107"/>
    </location>
</feature>
<evidence type="ECO:0000256" key="3">
    <source>
        <dbReference type="PROSITE-ProRule" id="PRU00023"/>
    </source>
</evidence>
<dbReference type="InterPro" id="IPR002110">
    <property type="entry name" value="Ankyrin_rpt"/>
</dbReference>
<dbReference type="PRINTS" id="PR01415">
    <property type="entry name" value="ANKYRIN"/>
</dbReference>
<dbReference type="AlphaFoldDB" id="D8LB36"/>
<dbReference type="InParanoid" id="D8LB36"/>
<evidence type="ECO:0000256" key="1">
    <source>
        <dbReference type="ARBA" id="ARBA00022737"/>
    </source>
</evidence>
<evidence type="ECO:0000313" key="5">
    <source>
        <dbReference type="Proteomes" id="UP000002630"/>
    </source>
</evidence>
<protein>
    <submittedName>
        <fullName evidence="4">EsV-1-199</fullName>
    </submittedName>
</protein>
<dbReference type="InterPro" id="IPR050889">
    <property type="entry name" value="Dendritic_Spine_Reg/Scaffold"/>
</dbReference>